<sequence length="317" mass="35095">MPMNRIQFQPGLSLPRFTEQFGTEALCEAELERLRWPEGFRCPKCDHPQAYILHVGAHKTFQCRACRTQTSLIAGTLFQSTHLALTVWFLAIYLISQAKTGLSALALKRLLGVSYPTAWLIQHKLMQAMTERESAYTLSGNVQVDDVYLGGELAGGKPGRGSENKVPFVAAVSLSLEGHPLYTKMAAVPGFTRKAIAAWASRDLAPGCEVTSDGLACFAGVTDAECTHHVIVVGTRKPKDLPAFSWVNTLLGNLKSSFGGAYHAFDFEKYRARYLGTFAYRFNRRFHLETIHSRLLLAATTTGPRPARWLRLAEEAC</sequence>
<dbReference type="Pfam" id="PF12762">
    <property type="entry name" value="DDE_Tnp_IS1595"/>
    <property type="match status" value="1"/>
</dbReference>
<evidence type="ECO:0000313" key="2">
    <source>
        <dbReference type="EMBL" id="MBK1621022.1"/>
    </source>
</evidence>
<dbReference type="EMBL" id="NRRY01000056">
    <property type="protein sequence ID" value="MBK1621022.1"/>
    <property type="molecule type" value="Genomic_DNA"/>
</dbReference>
<dbReference type="SMART" id="SM01126">
    <property type="entry name" value="DDE_Tnp_IS1595"/>
    <property type="match status" value="1"/>
</dbReference>
<keyword evidence="3" id="KW-1185">Reference proteome</keyword>
<dbReference type="Proteomes" id="UP001138768">
    <property type="component" value="Unassembled WGS sequence"/>
</dbReference>
<evidence type="ECO:0000313" key="3">
    <source>
        <dbReference type="Proteomes" id="UP001138768"/>
    </source>
</evidence>
<dbReference type="NCBIfam" id="NF033547">
    <property type="entry name" value="transpos_IS1595"/>
    <property type="match status" value="1"/>
</dbReference>
<comment type="caution">
    <text evidence="2">The sequence shown here is derived from an EMBL/GenBank/DDBJ whole genome shotgun (WGS) entry which is preliminary data.</text>
</comment>
<name>A0A9X0WCR2_9GAMM</name>
<dbReference type="RefSeq" id="WP_200248952.1">
    <property type="nucleotide sequence ID" value="NZ_NRRY01000056.1"/>
</dbReference>
<evidence type="ECO:0000259" key="1">
    <source>
        <dbReference type="SMART" id="SM01126"/>
    </source>
</evidence>
<accession>A0A9X0WCR2</accession>
<dbReference type="AlphaFoldDB" id="A0A9X0WCR2"/>
<dbReference type="InterPro" id="IPR024445">
    <property type="entry name" value="Tnp_ISXO2-like"/>
</dbReference>
<organism evidence="2 3">
    <name type="scientific">Lamprobacter modestohalophilus</name>
    <dbReference type="NCBI Taxonomy" id="1064514"/>
    <lineage>
        <taxon>Bacteria</taxon>
        <taxon>Pseudomonadati</taxon>
        <taxon>Pseudomonadota</taxon>
        <taxon>Gammaproteobacteria</taxon>
        <taxon>Chromatiales</taxon>
        <taxon>Chromatiaceae</taxon>
        <taxon>Lamprobacter</taxon>
    </lineage>
</organism>
<feature type="domain" description="ISXO2-like transposase" evidence="1">
    <location>
        <begin position="137"/>
        <end position="283"/>
    </location>
</feature>
<reference evidence="2 3" key="1">
    <citation type="journal article" date="2020" name="Microorganisms">
        <title>Osmotic Adaptation and Compatible Solute Biosynthesis of Phototrophic Bacteria as Revealed from Genome Analyses.</title>
        <authorList>
            <person name="Imhoff J.F."/>
            <person name="Rahn T."/>
            <person name="Kunzel S."/>
            <person name="Keller A."/>
            <person name="Neulinger S.C."/>
        </authorList>
    </citation>
    <scope>NUCLEOTIDE SEQUENCE [LARGE SCALE GENOMIC DNA]</scope>
    <source>
        <strain evidence="2 3">DSM 25653</strain>
    </source>
</reference>
<dbReference type="InterPro" id="IPR024442">
    <property type="entry name" value="Transposase_Zn_ribbon"/>
</dbReference>
<proteinExistence type="predicted"/>
<protein>
    <submittedName>
        <fullName evidence="2">IS1595 family transposase</fullName>
    </submittedName>
</protein>
<gene>
    <name evidence="2" type="ORF">CKO42_21870</name>
</gene>
<dbReference type="Pfam" id="PF12760">
    <property type="entry name" value="Zn_ribbon_IS1595"/>
    <property type="match status" value="1"/>
</dbReference>